<comment type="caution">
    <text evidence="1">The sequence shown here is derived from an EMBL/GenBank/DDBJ whole genome shotgun (WGS) entry which is preliminary data.</text>
</comment>
<accession>A0ACB8GUV0</accession>
<proteinExistence type="predicted"/>
<evidence type="ECO:0000313" key="2">
    <source>
        <dbReference type="Proteomes" id="UP000664032"/>
    </source>
</evidence>
<protein>
    <submittedName>
        <fullName evidence="1">Uncharacterized protein</fullName>
    </submittedName>
</protein>
<gene>
    <name evidence="1" type="ORF">JR316_0007799</name>
</gene>
<dbReference type="EMBL" id="JAFIQS020000007">
    <property type="protein sequence ID" value="KAH9479212.1"/>
    <property type="molecule type" value="Genomic_DNA"/>
</dbReference>
<evidence type="ECO:0000313" key="1">
    <source>
        <dbReference type="EMBL" id="KAH9479212.1"/>
    </source>
</evidence>
<name>A0ACB8GUV0_PSICU</name>
<sequence>MPPIPPNKKPPILNSKLFSLTPLQHTSMGPAPDTFLSLYHPAVHTANGRMHHSGGTRQPTPSCSGIRWKQAILQEFAALSCVICLQSFVASEKQPVALPCRHVFCIGCISRWTEQQDEDRGYYECPNRCSINAMNHGIPHSDAKNYRQPEADEVLVGHYVPLFVNFSSEADKNQAFLSKIARLEAALEESKSLNKQLRVDNSVLEGSVRRGAAVVETMVSGMKALEAQLEELKQEKGQLESQLQEVATLAMAFIEQHNQSNSSSLHTTVQERQIVDTASTDVSPTTPVEPLEDEISVAVAEALEPTVPSAKLRRDAAAAIYDGLRHRQAAVEGGKENVAPVASTSRLPPASCRPPLTSGTYLCCNFDHTTTRGIRRGDIHCNFQCGLYGHALDLLGDGSRFQVAPAIRVPYRMYDLTWLYLDVPEILFFQLAYLPEQYRPFISHAMRRIYLDVSTHVDKNKALLNQIAQLQSKLTEKSKCEQTLRQECHRLQLEAINARAAERKQLAELYMAQDAVSYEKFIRAKDKKQMESKAALLQKLNTELHNKCSNMQSMSQLASSRIQSLESTMRQAEQTIRGLREEVSKLNAQKRHTDTSSTPNPPHPQSDTRSVYNLRSRLNKNGSLSVSGPSPAPMESSTVSRTVSEPLLKKQGTKRSLAEDKTMKSMKRIKIILL</sequence>
<organism evidence="1 2">
    <name type="scientific">Psilocybe cubensis</name>
    <name type="common">Psychedelic mushroom</name>
    <name type="synonym">Stropharia cubensis</name>
    <dbReference type="NCBI Taxonomy" id="181762"/>
    <lineage>
        <taxon>Eukaryota</taxon>
        <taxon>Fungi</taxon>
        <taxon>Dikarya</taxon>
        <taxon>Basidiomycota</taxon>
        <taxon>Agaricomycotina</taxon>
        <taxon>Agaricomycetes</taxon>
        <taxon>Agaricomycetidae</taxon>
        <taxon>Agaricales</taxon>
        <taxon>Agaricineae</taxon>
        <taxon>Strophariaceae</taxon>
        <taxon>Psilocybe</taxon>
    </lineage>
</organism>
<dbReference type="Proteomes" id="UP000664032">
    <property type="component" value="Unassembled WGS sequence"/>
</dbReference>
<reference evidence="1" key="1">
    <citation type="submission" date="2021-10" db="EMBL/GenBank/DDBJ databases">
        <title>Psilocybe cubensis genome.</title>
        <authorList>
            <person name="Mckernan K.J."/>
            <person name="Crawford S."/>
            <person name="Trippe A."/>
            <person name="Kane L.T."/>
            <person name="Mclaughlin S."/>
        </authorList>
    </citation>
    <scope>NUCLEOTIDE SEQUENCE</scope>
    <source>
        <strain evidence="1">MGC-MH-2018</strain>
    </source>
</reference>
<keyword evidence="2" id="KW-1185">Reference proteome</keyword>